<organism evidence="3 4">
    <name type="scientific">Tegillarca granosa</name>
    <name type="common">Malaysian cockle</name>
    <name type="synonym">Anadara granosa</name>
    <dbReference type="NCBI Taxonomy" id="220873"/>
    <lineage>
        <taxon>Eukaryota</taxon>
        <taxon>Metazoa</taxon>
        <taxon>Spiralia</taxon>
        <taxon>Lophotrochozoa</taxon>
        <taxon>Mollusca</taxon>
        <taxon>Bivalvia</taxon>
        <taxon>Autobranchia</taxon>
        <taxon>Pteriomorphia</taxon>
        <taxon>Arcoida</taxon>
        <taxon>Arcoidea</taxon>
        <taxon>Arcidae</taxon>
        <taxon>Tegillarca</taxon>
    </lineage>
</organism>
<dbReference type="InterPro" id="IPR002035">
    <property type="entry name" value="VWF_A"/>
</dbReference>
<keyword evidence="4" id="KW-1185">Reference proteome</keyword>
<evidence type="ECO:0000256" key="1">
    <source>
        <dbReference type="SAM" id="MobiDB-lite"/>
    </source>
</evidence>
<evidence type="ECO:0000313" key="3">
    <source>
        <dbReference type="EMBL" id="KAJ8301416.1"/>
    </source>
</evidence>
<feature type="region of interest" description="Disordered" evidence="1">
    <location>
        <begin position="1"/>
        <end position="101"/>
    </location>
</feature>
<feature type="compositionally biased region" description="Low complexity" evidence="1">
    <location>
        <begin position="267"/>
        <end position="290"/>
    </location>
</feature>
<dbReference type="InterPro" id="IPR036465">
    <property type="entry name" value="vWFA_dom_sf"/>
</dbReference>
<feature type="compositionally biased region" description="Low complexity" evidence="1">
    <location>
        <begin position="159"/>
        <end position="169"/>
    </location>
</feature>
<evidence type="ECO:0000259" key="2">
    <source>
        <dbReference type="PROSITE" id="PS50234"/>
    </source>
</evidence>
<reference evidence="3 4" key="1">
    <citation type="submission" date="2022-12" db="EMBL/GenBank/DDBJ databases">
        <title>Chromosome-level genome of Tegillarca granosa.</title>
        <authorList>
            <person name="Kim J."/>
        </authorList>
    </citation>
    <scope>NUCLEOTIDE SEQUENCE [LARGE SCALE GENOMIC DNA]</scope>
    <source>
        <strain evidence="3">Teg-2019</strain>
        <tissue evidence="3">Adductor muscle</tissue>
    </source>
</reference>
<feature type="compositionally biased region" description="Basic residues" evidence="1">
    <location>
        <begin position="1"/>
        <end position="16"/>
    </location>
</feature>
<protein>
    <recommendedName>
        <fullName evidence="2">VWFA domain-containing protein</fullName>
    </recommendedName>
</protein>
<dbReference type="PANTHER" id="PTHR47824:SF3">
    <property type="entry name" value="UBIQUITIN-LIKE DOMAIN-CONTAINING PROTEIN"/>
    <property type="match status" value="1"/>
</dbReference>
<dbReference type="SUPFAM" id="SSF53300">
    <property type="entry name" value="vWA-like"/>
    <property type="match status" value="1"/>
</dbReference>
<accession>A0ABQ9E7S4</accession>
<feature type="region of interest" description="Disordered" evidence="1">
    <location>
        <begin position="126"/>
        <end position="179"/>
    </location>
</feature>
<dbReference type="PANTHER" id="PTHR47824">
    <property type="entry name" value="UBIQUITIN-LIKE DOMAIN-CONTAINING PROTEIN"/>
    <property type="match status" value="1"/>
</dbReference>
<feature type="compositionally biased region" description="Polar residues" evidence="1">
    <location>
        <begin position="170"/>
        <end position="179"/>
    </location>
</feature>
<proteinExistence type="predicted"/>
<feature type="compositionally biased region" description="Basic residues" evidence="1">
    <location>
        <begin position="133"/>
        <end position="155"/>
    </location>
</feature>
<dbReference type="CDD" id="cd00198">
    <property type="entry name" value="vWFA"/>
    <property type="match status" value="1"/>
</dbReference>
<sequence>MHHPGNVKMPGIKRKASAVAPYQSPIKLKKQSTSVAVNRAISTLKKAKSAPKSPVKLLKAASLSPRKKSPQKTLKKPLPLPRFPTLKPTKPIDPDALPPKLFYGNTPTTSFTKLKKAPTLLLEGDSTTSATKHLSKKSSIKKLSVKPLSKKKTTKGKSDSNNSSKNSNSEGTITSSGMNSSLRKLASGSFIGKIIKDDGLGDLLPNDTSLAVYEFSEETVASPSINLSKTSNTPAVRQSVFDVANFFASASPSKDSENGKDTDNKNNENSSSIESNSSESQNSSSSLNTSIMSVDSDLNPIRSTDSPLKEGENGNKSPKKGLRGGVREIVFSFDTTGSMYSYMEETRDKIKEIVNKLQTDVPGIKLGFLAHGDYYDLQFDRYLIKWINFGASVDEISDFFEDLGITHGGDPEECYELVLRRVQDPNYVAWTPGSQRCLVMIGDSDPHEPGYTFEGKVNEIDWRQETEKLKEMGVRIYGLQVGYGSDFYRQISKTTGGAHLRLDSASLMPDVITAICLREGNLKLLKHYESEVRSRAKKEGNSVDLELERLFSAVEKHRG</sequence>
<feature type="region of interest" description="Disordered" evidence="1">
    <location>
        <begin position="251"/>
        <end position="322"/>
    </location>
</feature>
<evidence type="ECO:0000313" key="4">
    <source>
        <dbReference type="Proteomes" id="UP001217089"/>
    </source>
</evidence>
<gene>
    <name evidence="3" type="ORF">KUTeg_020403</name>
</gene>
<comment type="caution">
    <text evidence="3">The sequence shown here is derived from an EMBL/GenBank/DDBJ whole genome shotgun (WGS) entry which is preliminary data.</text>
</comment>
<feature type="compositionally biased region" description="Basic residues" evidence="1">
    <location>
        <begin position="65"/>
        <end position="75"/>
    </location>
</feature>
<dbReference type="PROSITE" id="PS50234">
    <property type="entry name" value="VWFA"/>
    <property type="match status" value="1"/>
</dbReference>
<feature type="compositionally biased region" description="Basic and acidic residues" evidence="1">
    <location>
        <begin position="254"/>
        <end position="266"/>
    </location>
</feature>
<feature type="domain" description="VWFA" evidence="2">
    <location>
        <begin position="328"/>
        <end position="528"/>
    </location>
</feature>
<dbReference type="EMBL" id="JARBDR010000918">
    <property type="protein sequence ID" value="KAJ8301416.1"/>
    <property type="molecule type" value="Genomic_DNA"/>
</dbReference>
<dbReference type="Proteomes" id="UP001217089">
    <property type="component" value="Unassembled WGS sequence"/>
</dbReference>
<dbReference type="Gene3D" id="3.40.50.410">
    <property type="entry name" value="von Willebrand factor, type A domain"/>
    <property type="match status" value="1"/>
</dbReference>
<name>A0ABQ9E7S4_TEGGR</name>